<dbReference type="PANTHER" id="PTHR36943">
    <property type="entry name" value="CCHC-TYPE DOMAIN-CONTAINING PROTEIN"/>
    <property type="match status" value="1"/>
</dbReference>
<evidence type="ECO:0000256" key="1">
    <source>
        <dbReference type="ARBA" id="ARBA00022801"/>
    </source>
</evidence>
<dbReference type="EMBL" id="CABIJS010000666">
    <property type="protein sequence ID" value="VUZ54709.1"/>
    <property type="molecule type" value="Genomic_DNA"/>
</dbReference>
<evidence type="ECO:0000313" key="5">
    <source>
        <dbReference type="Proteomes" id="UP000321570"/>
    </source>
</evidence>
<evidence type="ECO:0000256" key="2">
    <source>
        <dbReference type="SAM" id="Phobius"/>
    </source>
</evidence>
<evidence type="ECO:0000313" key="4">
    <source>
        <dbReference type="EMBL" id="VUZ54709.1"/>
    </source>
</evidence>
<reference evidence="4 5" key="1">
    <citation type="submission" date="2019-07" db="EMBL/GenBank/DDBJ databases">
        <authorList>
            <person name="Jastrzebski P J."/>
            <person name="Paukszto L."/>
            <person name="Jastrzebski P J."/>
        </authorList>
    </citation>
    <scope>NUCLEOTIDE SEQUENCE [LARGE SCALE GENOMIC DNA]</scope>
    <source>
        <strain evidence="4 5">WMS-il1</strain>
    </source>
</reference>
<keyword evidence="5" id="KW-1185">Reference proteome</keyword>
<keyword evidence="2" id="KW-0812">Transmembrane</keyword>
<evidence type="ECO:0000259" key="3">
    <source>
        <dbReference type="Pfam" id="PF00077"/>
    </source>
</evidence>
<name>A0A564Z5V9_HYMDI</name>
<protein>
    <recommendedName>
        <fullName evidence="3">Retropepsins domain-containing protein</fullName>
    </recommendedName>
</protein>
<dbReference type="PANTHER" id="PTHR36943:SF1">
    <property type="entry name" value="CCHC-TYPE DOMAIN-CONTAINING PROTEIN"/>
    <property type="match status" value="1"/>
</dbReference>
<dbReference type="AlphaFoldDB" id="A0A564Z5V9"/>
<dbReference type="Gene3D" id="2.40.70.10">
    <property type="entry name" value="Acid Proteases"/>
    <property type="match status" value="1"/>
</dbReference>
<keyword evidence="2" id="KW-0472">Membrane</keyword>
<feature type="domain" description="Retropepsins" evidence="3">
    <location>
        <begin position="110"/>
        <end position="196"/>
    </location>
</feature>
<dbReference type="GO" id="GO:0016787">
    <property type="term" value="F:hydrolase activity"/>
    <property type="evidence" value="ECO:0007669"/>
    <property type="project" value="UniProtKB-KW"/>
</dbReference>
<dbReference type="SUPFAM" id="SSF50630">
    <property type="entry name" value="Acid proteases"/>
    <property type="match status" value="1"/>
</dbReference>
<feature type="transmembrane region" description="Helical" evidence="2">
    <location>
        <begin position="28"/>
        <end position="52"/>
    </location>
</feature>
<accession>A0A564Z5V9</accession>
<organism evidence="4 5">
    <name type="scientific">Hymenolepis diminuta</name>
    <name type="common">Rat tapeworm</name>
    <dbReference type="NCBI Taxonomy" id="6216"/>
    <lineage>
        <taxon>Eukaryota</taxon>
        <taxon>Metazoa</taxon>
        <taxon>Spiralia</taxon>
        <taxon>Lophotrochozoa</taxon>
        <taxon>Platyhelminthes</taxon>
        <taxon>Cestoda</taxon>
        <taxon>Eucestoda</taxon>
        <taxon>Cyclophyllidea</taxon>
        <taxon>Hymenolepididae</taxon>
        <taxon>Hymenolepis</taxon>
    </lineage>
</organism>
<dbReference type="Proteomes" id="UP000321570">
    <property type="component" value="Unassembled WGS sequence"/>
</dbReference>
<keyword evidence="2" id="KW-1133">Transmembrane helix</keyword>
<dbReference type="InterPro" id="IPR021109">
    <property type="entry name" value="Peptidase_aspartic_dom_sf"/>
</dbReference>
<sequence>MNDGSDISTSFIYLDTKEIVNSIREHQALWFILVVFISILPFHSKVSLLSVFKKARMCLCKLNSVTDTVMIKAVNFIKQSRPMEVEETVLRENAIYFASQHDDLHPPYEVSMKVNGKLITFELDTGAGVTIISEKSLDPLPPVSSTNIPIHDYSGKKLNVLGTFTAEVEHEGKSFHLLVYVIEGDYQNLLGRNWINCFTRIECPAKHVNGMDYKNVITLQRRRIGVPSSSYNSPSLLQRENPNLLMCYNGLKKICDGALLKYRNLEA</sequence>
<dbReference type="Pfam" id="PF00077">
    <property type="entry name" value="RVP"/>
    <property type="match status" value="1"/>
</dbReference>
<gene>
    <name evidence="4" type="ORF">WMSIL1_LOCUS12702</name>
</gene>
<dbReference type="InterPro" id="IPR018061">
    <property type="entry name" value="Retropepsins"/>
</dbReference>
<proteinExistence type="predicted"/>
<keyword evidence="1" id="KW-0378">Hydrolase</keyword>